<evidence type="ECO:0000256" key="4">
    <source>
        <dbReference type="SAM" id="MobiDB-lite"/>
    </source>
</evidence>
<evidence type="ECO:0000256" key="3">
    <source>
        <dbReference type="SAM" id="Coils"/>
    </source>
</evidence>
<dbReference type="Gene3D" id="3.30.70.270">
    <property type="match status" value="1"/>
</dbReference>
<dbReference type="AlphaFoldDB" id="A0A7X0JAX9"/>
<dbReference type="PANTHER" id="PTHR45138:SF9">
    <property type="entry name" value="DIGUANYLATE CYCLASE DGCM-RELATED"/>
    <property type="match status" value="1"/>
</dbReference>
<evidence type="ECO:0000256" key="2">
    <source>
        <dbReference type="ARBA" id="ARBA00034247"/>
    </source>
</evidence>
<proteinExistence type="predicted"/>
<reference evidence="6 7" key="2">
    <citation type="submission" date="2020-08" db="EMBL/GenBank/DDBJ databases">
        <authorList>
            <person name="Partida-Martinez L."/>
            <person name="Huntemann M."/>
            <person name="Clum A."/>
            <person name="Wang J."/>
            <person name="Palaniappan K."/>
            <person name="Ritter S."/>
            <person name="Chen I.-M."/>
            <person name="Stamatis D."/>
            <person name="Reddy T."/>
            <person name="O'Malley R."/>
            <person name="Daum C."/>
            <person name="Shapiro N."/>
            <person name="Ivanova N."/>
            <person name="Kyrpides N."/>
            <person name="Woyke T."/>
        </authorList>
    </citation>
    <scope>NUCLEOTIDE SEQUENCE [LARGE SCALE GENOMIC DNA]</scope>
    <source>
        <strain evidence="6 7">AS3.13</strain>
    </source>
</reference>
<organism evidence="6 7">
    <name type="scientific">Sphingomonas endophytica</name>
    <dbReference type="NCBI Taxonomy" id="869719"/>
    <lineage>
        <taxon>Bacteria</taxon>
        <taxon>Pseudomonadati</taxon>
        <taxon>Pseudomonadota</taxon>
        <taxon>Alphaproteobacteria</taxon>
        <taxon>Sphingomonadales</taxon>
        <taxon>Sphingomonadaceae</taxon>
        <taxon>Sphingomonas</taxon>
    </lineage>
</organism>
<evidence type="ECO:0000313" key="6">
    <source>
        <dbReference type="EMBL" id="MBB6503874.1"/>
    </source>
</evidence>
<accession>A0A7X0JAX9</accession>
<evidence type="ECO:0000313" key="7">
    <source>
        <dbReference type="Proteomes" id="UP000522313"/>
    </source>
</evidence>
<feature type="domain" description="GGDEF" evidence="5">
    <location>
        <begin position="237"/>
        <end position="368"/>
    </location>
</feature>
<comment type="caution">
    <text evidence="6">The sequence shown here is derived from an EMBL/GenBank/DDBJ whole genome shotgun (WGS) entry which is preliminary data.</text>
</comment>
<evidence type="ECO:0000256" key="1">
    <source>
        <dbReference type="ARBA" id="ARBA00012528"/>
    </source>
</evidence>
<name>A0A7X0JAX9_9SPHN</name>
<dbReference type="CDD" id="cd01949">
    <property type="entry name" value="GGDEF"/>
    <property type="match status" value="1"/>
</dbReference>
<dbReference type="InterPro" id="IPR000160">
    <property type="entry name" value="GGDEF_dom"/>
</dbReference>
<feature type="region of interest" description="Disordered" evidence="4">
    <location>
        <begin position="22"/>
        <end position="43"/>
    </location>
</feature>
<evidence type="ECO:0000259" key="5">
    <source>
        <dbReference type="PROSITE" id="PS50887"/>
    </source>
</evidence>
<keyword evidence="3" id="KW-0175">Coiled coil</keyword>
<dbReference type="EMBL" id="JACHBT010000003">
    <property type="protein sequence ID" value="MBB6503874.1"/>
    <property type="molecule type" value="Genomic_DNA"/>
</dbReference>
<dbReference type="FunFam" id="3.30.70.270:FF:000001">
    <property type="entry name" value="Diguanylate cyclase domain protein"/>
    <property type="match status" value="1"/>
</dbReference>
<reference evidence="6 7" key="1">
    <citation type="submission" date="2020-08" db="EMBL/GenBank/DDBJ databases">
        <title>The Agave Microbiome: Exploring the role of microbial communities in plant adaptations to desert environments.</title>
        <authorList>
            <person name="Partida-Martinez L.P."/>
        </authorList>
    </citation>
    <scope>NUCLEOTIDE SEQUENCE [LARGE SCALE GENOMIC DNA]</scope>
    <source>
        <strain evidence="6 7">AS3.13</strain>
    </source>
</reference>
<dbReference type="GO" id="GO:0052621">
    <property type="term" value="F:diguanylate cyclase activity"/>
    <property type="evidence" value="ECO:0007669"/>
    <property type="project" value="UniProtKB-EC"/>
</dbReference>
<dbReference type="InterPro" id="IPR050469">
    <property type="entry name" value="Diguanylate_Cyclase"/>
</dbReference>
<dbReference type="PROSITE" id="PS50887">
    <property type="entry name" value="GGDEF"/>
    <property type="match status" value="1"/>
</dbReference>
<feature type="coiled-coil region" evidence="3">
    <location>
        <begin position="182"/>
        <end position="209"/>
    </location>
</feature>
<dbReference type="RefSeq" id="WP_184504246.1">
    <property type="nucleotide sequence ID" value="NZ_JACHBT010000003.1"/>
</dbReference>
<dbReference type="NCBIfam" id="TIGR00254">
    <property type="entry name" value="GGDEF"/>
    <property type="match status" value="1"/>
</dbReference>
<protein>
    <recommendedName>
        <fullName evidence="1">diguanylate cyclase</fullName>
        <ecNumber evidence="1">2.7.7.65</ecNumber>
    </recommendedName>
</protein>
<dbReference type="SMART" id="SM00267">
    <property type="entry name" value="GGDEF"/>
    <property type="match status" value="1"/>
</dbReference>
<dbReference type="InterPro" id="IPR029787">
    <property type="entry name" value="Nucleotide_cyclase"/>
</dbReference>
<dbReference type="Proteomes" id="UP000522313">
    <property type="component" value="Unassembled WGS sequence"/>
</dbReference>
<dbReference type="EC" id="2.7.7.65" evidence="1"/>
<comment type="catalytic activity">
    <reaction evidence="2">
        <text>2 GTP = 3',3'-c-di-GMP + 2 diphosphate</text>
        <dbReference type="Rhea" id="RHEA:24898"/>
        <dbReference type="ChEBI" id="CHEBI:33019"/>
        <dbReference type="ChEBI" id="CHEBI:37565"/>
        <dbReference type="ChEBI" id="CHEBI:58805"/>
        <dbReference type="EC" id="2.7.7.65"/>
    </reaction>
</comment>
<gene>
    <name evidence="6" type="ORF">F4693_000829</name>
</gene>
<feature type="compositionally biased region" description="Pro residues" evidence="4">
    <location>
        <begin position="28"/>
        <end position="39"/>
    </location>
</feature>
<dbReference type="PANTHER" id="PTHR45138">
    <property type="entry name" value="REGULATORY COMPONENTS OF SENSORY TRANSDUCTION SYSTEM"/>
    <property type="match status" value="1"/>
</dbReference>
<dbReference type="InterPro" id="IPR043128">
    <property type="entry name" value="Rev_trsase/Diguanyl_cyclase"/>
</dbReference>
<sequence>MTASSSIPVAARRRRRVLGWFAGDDAPAPAPAPASPPPAGSAAQQRATMLRRLFDDIGTLIFSHALTPSPCAYGVLHAYVSGEDPGTGAAVAEQLRSGQGLTDAGLARIAARHDEAQAGALSRIADALEERIGDCLAAVGESRGTAETFGNALHVEAGRLSSDPKGTIARIIGLTEAAVAAARLVEGQLHHAREEADALRNELHRARQAAEHDHLTGLPNRRNFEQRLREHAGATNAGGVVALVDIDDFKQVNDRFGHPAGDRVLKFFAAFVRAGLPRDVLLARYGGEEFALLFKGMSLDQAVAALDTVRERLSQRSLVHQDSGELIGHITFSAGVAILTGDTALTAADHALYAAKNRGKNQIARADP</sequence>
<dbReference type="Pfam" id="PF00990">
    <property type="entry name" value="GGDEF"/>
    <property type="match status" value="1"/>
</dbReference>
<dbReference type="SUPFAM" id="SSF55073">
    <property type="entry name" value="Nucleotide cyclase"/>
    <property type="match status" value="1"/>
</dbReference>